<feature type="compositionally biased region" description="Basic and acidic residues" evidence="1">
    <location>
        <begin position="144"/>
        <end position="157"/>
    </location>
</feature>
<gene>
    <name evidence="2" type="ORF">GBAR_LOCUS14874</name>
</gene>
<feature type="compositionally biased region" description="Polar residues" evidence="1">
    <location>
        <begin position="129"/>
        <end position="142"/>
    </location>
</feature>
<feature type="region of interest" description="Disordered" evidence="1">
    <location>
        <begin position="77"/>
        <end position="185"/>
    </location>
</feature>
<name>A0AA35WLF0_GEOBA</name>
<dbReference type="AlphaFoldDB" id="A0AA35WLF0"/>
<feature type="compositionally biased region" description="Low complexity" evidence="1">
    <location>
        <begin position="77"/>
        <end position="108"/>
    </location>
</feature>
<organism evidence="2 3">
    <name type="scientific">Geodia barretti</name>
    <name type="common">Barrett's horny sponge</name>
    <dbReference type="NCBI Taxonomy" id="519541"/>
    <lineage>
        <taxon>Eukaryota</taxon>
        <taxon>Metazoa</taxon>
        <taxon>Porifera</taxon>
        <taxon>Demospongiae</taxon>
        <taxon>Heteroscleromorpha</taxon>
        <taxon>Tetractinellida</taxon>
        <taxon>Astrophorina</taxon>
        <taxon>Geodiidae</taxon>
        <taxon>Geodia</taxon>
    </lineage>
</organism>
<dbReference type="Proteomes" id="UP001174909">
    <property type="component" value="Unassembled WGS sequence"/>
</dbReference>
<dbReference type="PANTHER" id="PTHR16537:SF1">
    <property type="entry name" value="PROTEIN ZNRD2"/>
    <property type="match status" value="1"/>
</dbReference>
<accession>A0AA35WLF0</accession>
<protein>
    <submittedName>
        <fullName evidence="2">Protein ZNRD2</fullName>
    </submittedName>
</protein>
<dbReference type="PANTHER" id="PTHR16537">
    <property type="entry name" value="SJOEGREN SYNDROME/SCLERODERMA AUTOANTIGEN 1"/>
    <property type="match status" value="1"/>
</dbReference>
<evidence type="ECO:0000313" key="2">
    <source>
        <dbReference type="EMBL" id="CAI8025793.1"/>
    </source>
</evidence>
<feature type="region of interest" description="Disordered" evidence="1">
    <location>
        <begin position="1"/>
        <end position="25"/>
    </location>
</feature>
<dbReference type="InterPro" id="IPR051888">
    <property type="entry name" value="UPF0148_domain"/>
</dbReference>
<keyword evidence="3" id="KW-1185">Reference proteome</keyword>
<dbReference type="EMBL" id="CASHTH010002181">
    <property type="protein sequence ID" value="CAI8025793.1"/>
    <property type="molecule type" value="Genomic_DNA"/>
</dbReference>
<dbReference type="Pfam" id="PF06677">
    <property type="entry name" value="Auto_anti-p27"/>
    <property type="match status" value="1"/>
</dbReference>
<evidence type="ECO:0000313" key="3">
    <source>
        <dbReference type="Proteomes" id="UP001174909"/>
    </source>
</evidence>
<comment type="caution">
    <text evidence="2">The sequence shown here is derived from an EMBL/GenBank/DDBJ whole genome shotgun (WGS) entry which is preliminary data.</text>
</comment>
<reference evidence="2" key="1">
    <citation type="submission" date="2023-03" db="EMBL/GenBank/DDBJ databases">
        <authorList>
            <person name="Steffen K."/>
            <person name="Cardenas P."/>
        </authorList>
    </citation>
    <scope>NUCLEOTIDE SEQUENCE</scope>
</reference>
<evidence type="ECO:0000256" key="1">
    <source>
        <dbReference type="SAM" id="MobiDB-lite"/>
    </source>
</evidence>
<proteinExistence type="predicted"/>
<dbReference type="InterPro" id="IPR009563">
    <property type="entry name" value="SSSCA1"/>
</dbReference>
<sequence length="279" mass="29660">MAARVATETETSGPEQEAAWAEARDTREKVSYLMGQYLLKGYRMLSANCTDCDNILLRSRDGAYYCVYCQEIAKATTTSSTGPSTAASSSPEHCHHPPTTSTTPGGPATTPPPTQSDTKDADTVPVVSSGRTSDTFKMTTTPAADHDGMKFSSDIKRTRPRTNPGVIQSMGRKRASPSGSTSCESAMQLKKNASSDSIDLPAQPPVIVSLHEAGLEAQSVLVAKLKWCSRELDASHSLEESILLCRLVSSIGEALKALKEGPLSSLAPPATNHSTNTEL</sequence>